<dbReference type="Pfam" id="PF13181">
    <property type="entry name" value="TPR_8"/>
    <property type="match status" value="1"/>
</dbReference>
<gene>
    <name evidence="4" type="ORF">A3770_02p10630</name>
</gene>
<dbReference type="Pfam" id="PF13877">
    <property type="entry name" value="RPAP3_C"/>
    <property type="match status" value="1"/>
</dbReference>
<dbReference type="InterPro" id="IPR019734">
    <property type="entry name" value="TPR_rpt"/>
</dbReference>
<dbReference type="InterPro" id="IPR025986">
    <property type="entry name" value="RPAP3-like_C"/>
</dbReference>
<evidence type="ECO:0000259" key="3">
    <source>
        <dbReference type="Pfam" id="PF13877"/>
    </source>
</evidence>
<dbReference type="Proteomes" id="UP000316726">
    <property type="component" value="Chromosome 2"/>
</dbReference>
<dbReference type="InterPro" id="IPR011990">
    <property type="entry name" value="TPR-like_helical_dom_sf"/>
</dbReference>
<dbReference type="PROSITE" id="PS50005">
    <property type="entry name" value="TPR"/>
    <property type="match status" value="2"/>
</dbReference>
<proteinExistence type="predicted"/>
<organism evidence="4 5">
    <name type="scientific">Chloropicon primus</name>
    <dbReference type="NCBI Taxonomy" id="1764295"/>
    <lineage>
        <taxon>Eukaryota</taxon>
        <taxon>Viridiplantae</taxon>
        <taxon>Chlorophyta</taxon>
        <taxon>Chloropicophyceae</taxon>
        <taxon>Chloropicales</taxon>
        <taxon>Chloropicaceae</taxon>
        <taxon>Chloropicon</taxon>
    </lineage>
</organism>
<dbReference type="PROSITE" id="PS50293">
    <property type="entry name" value="TPR_REGION"/>
    <property type="match status" value="1"/>
</dbReference>
<evidence type="ECO:0000313" key="5">
    <source>
        <dbReference type="Proteomes" id="UP000316726"/>
    </source>
</evidence>
<feature type="region of interest" description="Disordered" evidence="2">
    <location>
        <begin position="330"/>
        <end position="382"/>
    </location>
</feature>
<dbReference type="SUPFAM" id="SSF48452">
    <property type="entry name" value="TPR-like"/>
    <property type="match status" value="1"/>
</dbReference>
<feature type="compositionally biased region" description="Basic residues" evidence="2">
    <location>
        <begin position="101"/>
        <end position="111"/>
    </location>
</feature>
<feature type="domain" description="RNA-polymerase II-associated protein 3-like C-terminal" evidence="3">
    <location>
        <begin position="382"/>
        <end position="474"/>
    </location>
</feature>
<keyword evidence="5" id="KW-1185">Reference proteome</keyword>
<dbReference type="AlphaFoldDB" id="A0A5B8MFV5"/>
<feature type="region of interest" description="Disordered" evidence="2">
    <location>
        <begin position="22"/>
        <end position="128"/>
    </location>
</feature>
<keyword evidence="1" id="KW-0802">TPR repeat</keyword>
<feature type="repeat" description="TPR" evidence="1">
    <location>
        <begin position="225"/>
        <end position="258"/>
    </location>
</feature>
<protein>
    <recommendedName>
        <fullName evidence="3">RNA-polymerase II-associated protein 3-like C-terminal domain-containing protein</fullName>
    </recommendedName>
</protein>
<evidence type="ECO:0000256" key="1">
    <source>
        <dbReference type="PROSITE-ProRule" id="PRU00339"/>
    </source>
</evidence>
<evidence type="ECO:0000256" key="2">
    <source>
        <dbReference type="SAM" id="MobiDB-lite"/>
    </source>
</evidence>
<feature type="compositionally biased region" description="Low complexity" evidence="2">
    <location>
        <begin position="361"/>
        <end position="382"/>
    </location>
</feature>
<dbReference type="SMART" id="SM00028">
    <property type="entry name" value="TPR"/>
    <property type="match status" value="3"/>
</dbReference>
<dbReference type="EMBL" id="CP031035">
    <property type="protein sequence ID" value="QDZ18545.1"/>
    <property type="molecule type" value="Genomic_DNA"/>
</dbReference>
<reference evidence="4 5" key="1">
    <citation type="submission" date="2018-07" db="EMBL/GenBank/DDBJ databases">
        <title>The complete nuclear genome of the prasinophyte Chloropicon primus (CCMP1205).</title>
        <authorList>
            <person name="Pombert J.-F."/>
            <person name="Otis C."/>
            <person name="Turmel M."/>
            <person name="Lemieux C."/>
        </authorList>
    </citation>
    <scope>NUCLEOTIDE SEQUENCE [LARGE SCALE GENOMIC DNA]</scope>
    <source>
        <strain evidence="4 5">CCMP1205</strain>
    </source>
</reference>
<accession>A0A5B8MFV5</accession>
<dbReference type="PANTHER" id="PTHR47329:SF1">
    <property type="entry name" value="OS05G0129900 PROTEIN"/>
    <property type="match status" value="1"/>
</dbReference>
<feature type="compositionally biased region" description="Basic residues" evidence="2">
    <location>
        <begin position="25"/>
        <end position="37"/>
    </location>
</feature>
<feature type="repeat" description="TPR" evidence="1">
    <location>
        <begin position="259"/>
        <end position="292"/>
    </location>
</feature>
<feature type="compositionally biased region" description="Basic and acidic residues" evidence="2">
    <location>
        <begin position="112"/>
        <end position="124"/>
    </location>
</feature>
<dbReference type="PANTHER" id="PTHR47329">
    <property type="entry name" value="OS05G0129900 PROTEIN"/>
    <property type="match status" value="1"/>
</dbReference>
<sequence length="509" mass="57850">MDVQWQIKRNVSEANDFIKDLKSWSSKKKHSTRRKRDKSAAAATTTQAKRKDGVEEDLEEKKKLEEYVPPVRGRVAGSVQRLGKEYSQPTEALRNKAQQEKRRRKKKKTKTTGRERDQEAREKASAAGHTYDYFRDKWDKFDVEEALREASESSSYETEEEEEVGVVTEVAEEKKVAERRAPIQKVSTDLSAAQYKTKGNEYYTGKQYQRAVECYTGSIEAEPTAVAFANRAMALLKLGEYERAAEDSTEALKIDPLYLKAFQRRGTAQKELGAYLDAVMDYEAALRISPASAALRKEREVLVQTYCSKEGLDKVKSKVRIPLTSDSREKKAQKSVTFATEKVEEAEDKNREEERPKKKVVSPSKVGSPKVPSPSASPAKVPQNAVEFEITWKSLKDDEDAKWALLRKLDPKNLSTLLKDMLTGPVFHSIIRCVLTNLTGDHEDAGGVDHGIMFLENMAETPRFKINVLSIPSRHRSELKTLWEQSMETTQDRFKDRIVKLAKLYGALK</sequence>
<dbReference type="Gene3D" id="1.25.40.10">
    <property type="entry name" value="Tetratricopeptide repeat domain"/>
    <property type="match status" value="1"/>
</dbReference>
<evidence type="ECO:0000313" key="4">
    <source>
        <dbReference type="EMBL" id="QDZ18545.1"/>
    </source>
</evidence>
<dbReference type="STRING" id="1764295.A0A5B8MFV5"/>
<name>A0A5B8MFV5_9CHLO</name>
<dbReference type="OrthoDB" id="515365at2759"/>
<feature type="compositionally biased region" description="Basic and acidic residues" evidence="2">
    <location>
        <begin position="49"/>
        <end position="66"/>
    </location>
</feature>